<evidence type="ECO:0000259" key="2">
    <source>
        <dbReference type="Pfam" id="PF13839"/>
    </source>
</evidence>
<keyword evidence="4" id="KW-1185">Reference proteome</keyword>
<dbReference type="GO" id="GO:0016740">
    <property type="term" value="F:transferase activity"/>
    <property type="evidence" value="ECO:0007669"/>
    <property type="project" value="InterPro"/>
</dbReference>
<reference evidence="3 4" key="1">
    <citation type="journal article" date="2010" name="Nature">
        <title>The Ectocarpus genome and the independent evolution of multicellularity in brown algae.</title>
        <authorList>
            <person name="Cock J.M."/>
            <person name="Sterck L."/>
            <person name="Rouze P."/>
            <person name="Scornet D."/>
            <person name="Allen A.E."/>
            <person name="Amoutzias G."/>
            <person name="Anthouard V."/>
            <person name="Artiguenave F."/>
            <person name="Aury J.M."/>
            <person name="Badger J.H."/>
            <person name="Beszteri B."/>
            <person name="Billiau K."/>
            <person name="Bonnet E."/>
            <person name="Bothwell J.H."/>
            <person name="Bowler C."/>
            <person name="Boyen C."/>
            <person name="Brownlee C."/>
            <person name="Carrano C.J."/>
            <person name="Charrier B."/>
            <person name="Cho G.Y."/>
            <person name="Coelho S.M."/>
            <person name="Collen J."/>
            <person name="Corre E."/>
            <person name="Da Silva C."/>
            <person name="Delage L."/>
            <person name="Delaroque N."/>
            <person name="Dittami S.M."/>
            <person name="Doulbeau S."/>
            <person name="Elias M."/>
            <person name="Farnham G."/>
            <person name="Gachon C.M."/>
            <person name="Gschloessl B."/>
            <person name="Heesch S."/>
            <person name="Jabbari K."/>
            <person name="Jubin C."/>
            <person name="Kawai H."/>
            <person name="Kimura K."/>
            <person name="Kloareg B."/>
            <person name="Kupper F.C."/>
            <person name="Lang D."/>
            <person name="Le Bail A."/>
            <person name="Leblanc C."/>
            <person name="Lerouge P."/>
            <person name="Lohr M."/>
            <person name="Lopez P.J."/>
            <person name="Martens C."/>
            <person name="Maumus F."/>
            <person name="Michel G."/>
            <person name="Miranda-Saavedra D."/>
            <person name="Morales J."/>
            <person name="Moreau H."/>
            <person name="Motomura T."/>
            <person name="Nagasato C."/>
            <person name="Napoli C.A."/>
            <person name="Nelson D.R."/>
            <person name="Nyvall-Collen P."/>
            <person name="Peters A.F."/>
            <person name="Pommier C."/>
            <person name="Potin P."/>
            <person name="Poulain J."/>
            <person name="Quesneville H."/>
            <person name="Read B."/>
            <person name="Rensing S.A."/>
            <person name="Ritter A."/>
            <person name="Rousvoal S."/>
            <person name="Samanta M."/>
            <person name="Samson G."/>
            <person name="Schroeder D.C."/>
            <person name="Segurens B."/>
            <person name="Strittmatter M."/>
            <person name="Tonon T."/>
            <person name="Tregear J.W."/>
            <person name="Valentin K."/>
            <person name="von Dassow P."/>
            <person name="Yamagishi T."/>
            <person name="Van de Peer Y."/>
            <person name="Wincker P."/>
        </authorList>
    </citation>
    <scope>NUCLEOTIDE SEQUENCE [LARGE SCALE GENOMIC DNA]</scope>
    <source>
        <strain evidence="4">Ec32 / CCAP1310/4</strain>
    </source>
</reference>
<gene>
    <name evidence="3" type="ORF">Esi_0004_0295</name>
</gene>
<dbReference type="EMBL" id="FN649728">
    <property type="protein sequence ID" value="CBN77628.1"/>
    <property type="molecule type" value="Genomic_DNA"/>
</dbReference>
<sequence>MTSAADDQHWLRRALRDYNETRASDVVVVNFGAHYRSTPEGEESFKRDVSSILDDMAEIGETATVVWREIAPTHFPAENGTYEAFVELDLGNTACCTGTPVKFLDRNAWVEDYLRENGLSDRVKLLRIYDMSVPRGAAHHTCHLAPPSTMDQTGAESGNCHSSYATDCRHWSETGVVEEWNALLLNQLCPME</sequence>
<protein>
    <recommendedName>
        <fullName evidence="2">Trichome birefringence-like C-terminal domain-containing protein</fullName>
    </recommendedName>
</protein>
<evidence type="ECO:0000313" key="3">
    <source>
        <dbReference type="EMBL" id="CBN77628.1"/>
    </source>
</evidence>
<proteinExistence type="inferred from homology"/>
<feature type="domain" description="Trichome birefringence-like C-terminal" evidence="2">
    <location>
        <begin position="32"/>
        <end position="186"/>
    </location>
</feature>
<organism evidence="3 4">
    <name type="scientific">Ectocarpus siliculosus</name>
    <name type="common">Brown alga</name>
    <name type="synonym">Conferva siliculosa</name>
    <dbReference type="NCBI Taxonomy" id="2880"/>
    <lineage>
        <taxon>Eukaryota</taxon>
        <taxon>Sar</taxon>
        <taxon>Stramenopiles</taxon>
        <taxon>Ochrophyta</taxon>
        <taxon>PX clade</taxon>
        <taxon>Phaeophyceae</taxon>
        <taxon>Ectocarpales</taxon>
        <taxon>Ectocarpaceae</taxon>
        <taxon>Ectocarpus</taxon>
    </lineage>
</organism>
<evidence type="ECO:0000313" key="4">
    <source>
        <dbReference type="Proteomes" id="UP000002630"/>
    </source>
</evidence>
<dbReference type="OrthoDB" id="630188at2759"/>
<dbReference type="InParanoid" id="D8LML8"/>
<evidence type="ECO:0000256" key="1">
    <source>
        <dbReference type="ARBA" id="ARBA00007727"/>
    </source>
</evidence>
<accession>D8LML8</accession>
<dbReference type="Proteomes" id="UP000002630">
    <property type="component" value="Linkage Group LG03"/>
</dbReference>
<comment type="similarity">
    <text evidence="1">Belongs to the PC-esterase family. TBL subfamily.</text>
</comment>
<dbReference type="EMBL" id="FN648596">
    <property type="protein sequence ID" value="CBN77628.1"/>
    <property type="molecule type" value="Genomic_DNA"/>
</dbReference>
<dbReference type="Pfam" id="PF13839">
    <property type="entry name" value="PC-Esterase"/>
    <property type="match status" value="1"/>
</dbReference>
<dbReference type="AlphaFoldDB" id="D8LML8"/>
<dbReference type="InterPro" id="IPR026057">
    <property type="entry name" value="TBL_C"/>
</dbReference>
<name>D8LML8_ECTSI</name>